<proteinExistence type="predicted"/>
<evidence type="ECO:0000256" key="1">
    <source>
        <dbReference type="SAM" id="MobiDB-lite"/>
    </source>
</evidence>
<feature type="signal peptide" evidence="2">
    <location>
        <begin position="1"/>
        <end position="26"/>
    </location>
</feature>
<feature type="compositionally biased region" description="Pro residues" evidence="1">
    <location>
        <begin position="131"/>
        <end position="140"/>
    </location>
</feature>
<feature type="region of interest" description="Disordered" evidence="1">
    <location>
        <begin position="314"/>
        <end position="365"/>
    </location>
</feature>
<gene>
    <name evidence="3" type="ORF">CTOB1V02_LOCUS4947</name>
</gene>
<accession>A0A7R8W8R4</accession>
<feature type="chain" id="PRO_5043983336" evidence="2">
    <location>
        <begin position="27"/>
        <end position="365"/>
    </location>
</feature>
<keyword evidence="2" id="KW-0732">Signal</keyword>
<feature type="compositionally biased region" description="Basic and acidic residues" evidence="1">
    <location>
        <begin position="319"/>
        <end position="351"/>
    </location>
</feature>
<reference evidence="3" key="1">
    <citation type="submission" date="2020-11" db="EMBL/GenBank/DDBJ databases">
        <authorList>
            <person name="Tran Van P."/>
        </authorList>
    </citation>
    <scope>NUCLEOTIDE SEQUENCE</scope>
</reference>
<evidence type="ECO:0000313" key="3">
    <source>
        <dbReference type="EMBL" id="CAD7227036.1"/>
    </source>
</evidence>
<protein>
    <submittedName>
        <fullName evidence="3">Uncharacterized protein</fullName>
    </submittedName>
</protein>
<sequence length="365" mass="41147">MGTVMVPSHPLLVCYLMLFIYESGYSLPTSSDARVLASPSTSRKNLQSGTATIGIAPGEPTMMIVREKRHNRPQLQRRFEYPQMNDIKLLNPLSQKSIFQGAIMSHEDPVREETGSNPRFEYQYEPRPRHPAYPPPPPPGLFPDAYEQPHLQLYPLDPLEAVFAEYYDDLDNVPSSTASSKPTPIARSLAREEGEITLQQCSDNLLKMWRAECEKLDMTRSLLTRPLEPSWAKHSSSENFFLFQLFLHFFQNLLGRNTLLQGTNFSVVFINYDHTAFLQETFPNLYNFSSSVSDAPYTAPGCVRVSSSDHVDFPSLRVGSEDPHQARADENIHATEANQKADGKPNRDHTGGSHTTPQQQETAGF</sequence>
<dbReference type="AlphaFoldDB" id="A0A7R8W8R4"/>
<feature type="compositionally biased region" description="Polar residues" evidence="1">
    <location>
        <begin position="352"/>
        <end position="365"/>
    </location>
</feature>
<feature type="region of interest" description="Disordered" evidence="1">
    <location>
        <begin position="107"/>
        <end position="140"/>
    </location>
</feature>
<dbReference type="EMBL" id="OB661009">
    <property type="protein sequence ID" value="CAD7227036.1"/>
    <property type="molecule type" value="Genomic_DNA"/>
</dbReference>
<evidence type="ECO:0000256" key="2">
    <source>
        <dbReference type="SAM" id="SignalP"/>
    </source>
</evidence>
<name>A0A7R8W8R4_9CRUS</name>
<organism evidence="3">
    <name type="scientific">Cyprideis torosa</name>
    <dbReference type="NCBI Taxonomy" id="163714"/>
    <lineage>
        <taxon>Eukaryota</taxon>
        <taxon>Metazoa</taxon>
        <taxon>Ecdysozoa</taxon>
        <taxon>Arthropoda</taxon>
        <taxon>Crustacea</taxon>
        <taxon>Oligostraca</taxon>
        <taxon>Ostracoda</taxon>
        <taxon>Podocopa</taxon>
        <taxon>Podocopida</taxon>
        <taxon>Cytherocopina</taxon>
        <taxon>Cytheroidea</taxon>
        <taxon>Cytherideidae</taxon>
        <taxon>Cyprideis</taxon>
    </lineage>
</organism>